<dbReference type="Pfam" id="PF02020">
    <property type="entry name" value="W2"/>
    <property type="match status" value="1"/>
</dbReference>
<gene>
    <name evidence="14" type="ORF">B7463_g12197</name>
</gene>
<dbReference type="InterPro" id="IPR044123">
    <property type="entry name" value="W2_eIF2B_epsilon"/>
</dbReference>
<dbReference type="CDD" id="cd04197">
    <property type="entry name" value="eIF-2B_epsilon_N"/>
    <property type="match status" value="1"/>
</dbReference>
<dbReference type="GO" id="GO:0005851">
    <property type="term" value="C:eukaryotic translation initiation factor 2B complex"/>
    <property type="evidence" value="ECO:0007669"/>
    <property type="project" value="TreeGrafter"/>
</dbReference>
<dbReference type="Gene3D" id="1.25.40.180">
    <property type="match status" value="1"/>
</dbReference>
<dbReference type="AlphaFoldDB" id="A0A3E2GST3"/>
<evidence type="ECO:0000256" key="11">
    <source>
        <dbReference type="ARBA" id="ARBA00046432"/>
    </source>
</evidence>
<dbReference type="InterPro" id="IPR016024">
    <property type="entry name" value="ARM-type_fold"/>
</dbReference>
<dbReference type="PANTHER" id="PTHR45887">
    <property type="entry name" value="TRANSLATION INITIATION FACTOR EIF-2B SUBUNIT EPSILON"/>
    <property type="match status" value="1"/>
</dbReference>
<dbReference type="OMA" id="LAQSCKI"/>
<name>A0A3E2GST3_SCYLI</name>
<dbReference type="CDD" id="cd11558">
    <property type="entry name" value="W2_eIF2B_epsilon"/>
    <property type="match status" value="1"/>
</dbReference>
<dbReference type="EMBL" id="NCSJ02000499">
    <property type="protein sequence ID" value="RFU24136.1"/>
    <property type="molecule type" value="Genomic_DNA"/>
</dbReference>
<dbReference type="SUPFAM" id="SSF53448">
    <property type="entry name" value="Nucleotide-diphospho-sugar transferases"/>
    <property type="match status" value="1"/>
</dbReference>
<dbReference type="InterPro" id="IPR029044">
    <property type="entry name" value="Nucleotide-diphossugar_trans"/>
</dbReference>
<feature type="compositionally biased region" description="Acidic residues" evidence="12">
    <location>
        <begin position="722"/>
        <end position="738"/>
    </location>
</feature>
<dbReference type="Gene3D" id="2.160.10.10">
    <property type="entry name" value="Hexapeptide repeat proteins"/>
    <property type="match status" value="1"/>
</dbReference>
<evidence type="ECO:0000256" key="5">
    <source>
        <dbReference type="ARBA" id="ARBA00022540"/>
    </source>
</evidence>
<feature type="region of interest" description="Disordered" evidence="12">
    <location>
        <begin position="1"/>
        <end position="36"/>
    </location>
</feature>
<comment type="subcellular location">
    <subcellularLocation>
        <location evidence="1">Cytoplasm</location>
        <location evidence="1">Cytosol</location>
    </subcellularLocation>
</comment>
<sequence>MSQKPKSGGGAAGGGKAAPKAKKSAATGGKKAEDEREETLQAVVLADSFETRFNPFTLEKPRCLLPLANTPLIEYTLEFLSMSGVKDVYMYCGAYTAEIEQYIHASKWYPQTAPTSPFNSLEIIRTTSRSVGDAMRDLDARNIITGDFLLVHSDLVSNLSIEPALAAHRARRTADKNAIMTMILRSGGLGQHRTKSQGVTPVFVIDPTKNRCLHYEEMHPLQANKYVDIDPDLLSAHTEMEVRTDLIDCGIDICTPDVLALWAESFDYEVPRRHFLHGVLKDYELNGKTLHTDIITDDYAARVSNLQTYDSISKDILGRWTYPFVPDSNLVVGQTYRFEKGGICKEDGVTLARTCRVGKRTVLGGGTSVGDGSVISNSIIGRRCLIGKNVNIHNAYLWDDVMVSDGVTIDKAIIASEASLGRNSKILPGTLVSFGVKIGDGKEVKEGARLTKAKRKNEKTGNLVSLPADETLVGTGGEGYEFTDPEEFEEDEATFHSTMIYSTAHLNISSESISTISSDVSAGSQAETRSRLSSFTSLVSDDERTGATNEQFHHDAVAGLLDTLKENGDFDSAKLEFMGLRLSNDATDHQIRRAIAVAFTKRIAQLVETDKLDASKATAQPFGLNGATKFVKEVAVGISKKVEDQVDFIKCLQRDLVHRNNGAIILAAICQRLYQDDVLEEEGFLTWWEEAEALDEAENSEMKKIRQKTAVFIDWLKQAESESSDEDDDDDDDEDESD</sequence>
<feature type="compositionally biased region" description="Gly residues" evidence="12">
    <location>
        <begin position="7"/>
        <end position="16"/>
    </location>
</feature>
<evidence type="ECO:0000256" key="2">
    <source>
        <dbReference type="ARBA" id="ARBA00007878"/>
    </source>
</evidence>
<feature type="domain" description="W2" evidence="13">
    <location>
        <begin position="546"/>
        <end position="726"/>
    </location>
</feature>
<dbReference type="SUPFAM" id="SSF51161">
    <property type="entry name" value="Trimeric LpxA-like enzymes"/>
    <property type="match status" value="1"/>
</dbReference>
<dbReference type="GO" id="GO:0031369">
    <property type="term" value="F:translation initiation factor binding"/>
    <property type="evidence" value="ECO:0007669"/>
    <property type="project" value="InterPro"/>
</dbReference>
<comment type="caution">
    <text evidence="14">The sequence shown here is derived from an EMBL/GenBank/DDBJ whole genome shotgun (WGS) entry which is preliminary data.</text>
</comment>
<keyword evidence="5" id="KW-0396">Initiation factor</keyword>
<dbReference type="PROSITE" id="PS51363">
    <property type="entry name" value="W2"/>
    <property type="match status" value="1"/>
</dbReference>
<keyword evidence="6" id="KW-0648">Protein biosynthesis</keyword>
<comment type="similarity">
    <text evidence="2">Belongs to the eIF-2B gamma/epsilon subunits family.</text>
</comment>
<evidence type="ECO:0000313" key="15">
    <source>
        <dbReference type="Proteomes" id="UP000258309"/>
    </source>
</evidence>
<evidence type="ECO:0000259" key="13">
    <source>
        <dbReference type="PROSITE" id="PS51363"/>
    </source>
</evidence>
<evidence type="ECO:0000313" key="14">
    <source>
        <dbReference type="EMBL" id="RFU24136.1"/>
    </source>
</evidence>
<evidence type="ECO:0000256" key="8">
    <source>
        <dbReference type="ARBA" id="ARBA00031190"/>
    </source>
</evidence>
<dbReference type="InterPro" id="IPR003307">
    <property type="entry name" value="W2_domain"/>
</dbReference>
<dbReference type="GO" id="GO:0005829">
    <property type="term" value="C:cytosol"/>
    <property type="evidence" value="ECO:0007669"/>
    <property type="project" value="UniProtKB-SubCell"/>
</dbReference>
<evidence type="ECO:0000256" key="7">
    <source>
        <dbReference type="ARBA" id="ARBA00030179"/>
    </source>
</evidence>
<evidence type="ECO:0000256" key="4">
    <source>
        <dbReference type="ARBA" id="ARBA00022490"/>
    </source>
</evidence>
<evidence type="ECO:0000256" key="3">
    <source>
        <dbReference type="ARBA" id="ARBA00018601"/>
    </source>
</evidence>
<accession>A0A3E2GST3</accession>
<dbReference type="InterPro" id="IPR056764">
    <property type="entry name" value="LbH_EIF2B3/5"/>
</dbReference>
<dbReference type="GO" id="GO:0005085">
    <property type="term" value="F:guanyl-nucleotide exchange factor activity"/>
    <property type="evidence" value="ECO:0007669"/>
    <property type="project" value="InterPro"/>
</dbReference>
<dbReference type="FunFam" id="3.90.550.10:FF:000066">
    <property type="entry name" value="Translation initiation factor eIF-2B subunit epsilon"/>
    <property type="match status" value="1"/>
</dbReference>
<dbReference type="InterPro" id="IPR011004">
    <property type="entry name" value="Trimer_LpxA-like_sf"/>
</dbReference>
<dbReference type="Pfam" id="PF00483">
    <property type="entry name" value="NTP_transferase"/>
    <property type="match status" value="1"/>
</dbReference>
<dbReference type="SMART" id="SM00515">
    <property type="entry name" value="eIF5C"/>
    <property type="match status" value="1"/>
</dbReference>
<dbReference type="STRING" id="5539.A0A3E2GST3"/>
<evidence type="ECO:0000256" key="10">
    <source>
        <dbReference type="ARBA" id="ARBA00044345"/>
    </source>
</evidence>
<dbReference type="InterPro" id="IPR005835">
    <property type="entry name" value="NTP_transferase_dom"/>
</dbReference>
<evidence type="ECO:0000256" key="1">
    <source>
        <dbReference type="ARBA" id="ARBA00004514"/>
    </source>
</evidence>
<feature type="region of interest" description="Disordered" evidence="12">
    <location>
        <begin position="717"/>
        <end position="738"/>
    </location>
</feature>
<dbReference type="Proteomes" id="UP000258309">
    <property type="component" value="Unassembled WGS sequence"/>
</dbReference>
<dbReference type="SUPFAM" id="SSF48371">
    <property type="entry name" value="ARM repeat"/>
    <property type="match status" value="1"/>
</dbReference>
<feature type="non-terminal residue" evidence="14">
    <location>
        <position position="1"/>
    </location>
</feature>
<dbReference type="OrthoDB" id="424572at2759"/>
<feature type="non-terminal residue" evidence="14">
    <location>
        <position position="738"/>
    </location>
</feature>
<dbReference type="PANTHER" id="PTHR45887:SF1">
    <property type="entry name" value="TRANSLATION INITIATION FACTOR EIF-2B SUBUNIT EPSILON"/>
    <property type="match status" value="1"/>
</dbReference>
<proteinExistence type="inferred from homology"/>
<organism evidence="14 15">
    <name type="scientific">Scytalidium lignicola</name>
    <name type="common">Hyphomycete</name>
    <dbReference type="NCBI Taxonomy" id="5539"/>
    <lineage>
        <taxon>Eukaryota</taxon>
        <taxon>Fungi</taxon>
        <taxon>Dikarya</taxon>
        <taxon>Ascomycota</taxon>
        <taxon>Pezizomycotina</taxon>
        <taxon>Leotiomycetes</taxon>
        <taxon>Leotiomycetes incertae sedis</taxon>
        <taxon>Scytalidium</taxon>
    </lineage>
</organism>
<evidence type="ECO:0000256" key="9">
    <source>
        <dbReference type="ARBA" id="ARBA00044144"/>
    </source>
</evidence>
<keyword evidence="4" id="KW-0963">Cytoplasm</keyword>
<keyword evidence="15" id="KW-1185">Reference proteome</keyword>
<dbReference type="Gene3D" id="3.90.550.10">
    <property type="entry name" value="Spore Coat Polysaccharide Biosynthesis Protein SpsA, Chain A"/>
    <property type="match status" value="1"/>
</dbReference>
<dbReference type="CDD" id="cd05787">
    <property type="entry name" value="LbH_eIF2B_epsilon"/>
    <property type="match status" value="1"/>
</dbReference>
<protein>
    <recommendedName>
        <fullName evidence="3">Mannose-1-phosphate guanyltransferase</fullName>
    </recommendedName>
    <alternativeName>
        <fullName evidence="8">GDP-mannose pyrophosphorylase</fullName>
    </alternativeName>
    <alternativeName>
        <fullName evidence="7">GTP-mannose-1-phosphate guanylyltransferase</fullName>
    </alternativeName>
    <alternativeName>
        <fullName evidence="9">Translation initiation factor eIF2B subunit epsilon</fullName>
    </alternativeName>
    <alternativeName>
        <fullName evidence="10">eIF2B GDP-GTP exchange factor subunit epsilon</fullName>
    </alternativeName>
</protein>
<dbReference type="InterPro" id="IPR051956">
    <property type="entry name" value="eIF2B_epsilon"/>
</dbReference>
<evidence type="ECO:0000256" key="6">
    <source>
        <dbReference type="ARBA" id="ARBA00022917"/>
    </source>
</evidence>
<dbReference type="InterPro" id="IPR035543">
    <property type="entry name" value="eIF-2B_epsilon_N"/>
</dbReference>
<dbReference type="Pfam" id="PF25084">
    <property type="entry name" value="LbH_EIF2B"/>
    <property type="match status" value="1"/>
</dbReference>
<dbReference type="GO" id="GO:0003743">
    <property type="term" value="F:translation initiation factor activity"/>
    <property type="evidence" value="ECO:0007669"/>
    <property type="project" value="UniProtKB-KW"/>
</dbReference>
<evidence type="ECO:0000256" key="12">
    <source>
        <dbReference type="SAM" id="MobiDB-lite"/>
    </source>
</evidence>
<comment type="subunit">
    <text evidence="11">Component of the translation initiation factor 2B (eIF2B) complex which is a heterodecamer of two sets of five different subunits: alpha, beta, gamma, delta and epsilon. Subunits alpha, beta and delta comprise a regulatory subcomplex and subunits epsilon and gamma comprise a catalytic subcomplex. Within the complex, the hexameric regulatory complex resides at the center, with the two heterodimeric catalytic subcomplexes bound on opposite sides.</text>
</comment>
<reference evidence="14 15" key="1">
    <citation type="submission" date="2018-05" db="EMBL/GenBank/DDBJ databases">
        <title>Draft genome sequence of Scytalidium lignicola DSM 105466, a ubiquitous saprotrophic fungus.</title>
        <authorList>
            <person name="Buettner E."/>
            <person name="Gebauer A.M."/>
            <person name="Hofrichter M."/>
            <person name="Liers C."/>
            <person name="Kellner H."/>
        </authorList>
    </citation>
    <scope>NUCLEOTIDE SEQUENCE [LARGE SCALE GENOMIC DNA]</scope>
    <source>
        <strain evidence="14 15">DSM 105466</strain>
    </source>
</reference>